<dbReference type="GO" id="GO:0003723">
    <property type="term" value="F:RNA binding"/>
    <property type="evidence" value="ECO:0007669"/>
    <property type="project" value="InterPro"/>
</dbReference>
<evidence type="ECO:0000256" key="1">
    <source>
        <dbReference type="ARBA" id="ARBA00022603"/>
    </source>
</evidence>
<accession>A0A0K1PJM2</accession>
<dbReference type="RefSeq" id="WP_240488370.1">
    <property type="nucleotide sequence ID" value="NZ_CP012333.1"/>
</dbReference>
<sequence length="172" mass="19044">MALFPPLDMNPEDVRAALAPLRNDFSVAVYTAENAFAVGAIIRVAHSFLAREIILIGSSPHYEKASMGMEKYETITRVQDDDAFLQHVAGRPVWALEKDRARASLYGITAFPKNVVLLFGSERFGIPAPMLERADEVLGIPIYGVNHSLPLAVASGIVMSEWARRHYVDKTF</sequence>
<proteinExistence type="predicted"/>
<dbReference type="STRING" id="1391654.AKJ09_00371"/>
<dbReference type="PANTHER" id="PTHR46429:SF1">
    <property type="entry name" value="23S RRNA (GUANOSINE-2'-O-)-METHYLTRANSFERASE RLMB"/>
    <property type="match status" value="1"/>
</dbReference>
<dbReference type="InterPro" id="IPR004441">
    <property type="entry name" value="rRNA_MeTrfase_TrmH"/>
</dbReference>
<dbReference type="InterPro" id="IPR029028">
    <property type="entry name" value="Alpha/beta_knot_MTases"/>
</dbReference>
<dbReference type="Pfam" id="PF00588">
    <property type="entry name" value="SpoU_methylase"/>
    <property type="match status" value="1"/>
</dbReference>
<reference evidence="4 5" key="1">
    <citation type="submission" date="2015-08" db="EMBL/GenBank/DDBJ databases">
        <authorList>
            <person name="Babu N.S."/>
            <person name="Beckwith C.J."/>
            <person name="Beseler K.G."/>
            <person name="Brison A."/>
            <person name="Carone J.V."/>
            <person name="Caskin T.P."/>
            <person name="Diamond M."/>
            <person name="Durham M.E."/>
            <person name="Foxe J.M."/>
            <person name="Go M."/>
            <person name="Henderson B.A."/>
            <person name="Jones I.B."/>
            <person name="McGettigan J.A."/>
            <person name="Micheletti S.J."/>
            <person name="Nasrallah M.E."/>
            <person name="Ortiz D."/>
            <person name="Piller C.R."/>
            <person name="Privatt S.R."/>
            <person name="Schneider S.L."/>
            <person name="Sharp S."/>
            <person name="Smith T.C."/>
            <person name="Stanton J.D."/>
            <person name="Ullery H.E."/>
            <person name="Wilson R.J."/>
            <person name="Serrano M.G."/>
            <person name="Buck G."/>
            <person name="Lee V."/>
            <person name="Wang Y."/>
            <person name="Carvalho R."/>
            <person name="Voegtly L."/>
            <person name="Shi R."/>
            <person name="Duckworth R."/>
            <person name="Johnson A."/>
            <person name="Loviza R."/>
            <person name="Walstead R."/>
            <person name="Shah Z."/>
            <person name="Kiflezghi M."/>
            <person name="Wade K."/>
            <person name="Ball S.L."/>
            <person name="Bradley K.W."/>
            <person name="Asai D.J."/>
            <person name="Bowman C.A."/>
            <person name="Russell D.A."/>
            <person name="Pope W.H."/>
            <person name="Jacobs-Sera D."/>
            <person name="Hendrix R.W."/>
            <person name="Hatfull G.F."/>
        </authorList>
    </citation>
    <scope>NUCLEOTIDE SEQUENCE [LARGE SCALE GENOMIC DNA]</scope>
    <source>
        <strain evidence="4 5">DSM 27648</strain>
    </source>
</reference>
<evidence type="ECO:0000313" key="4">
    <source>
        <dbReference type="EMBL" id="AKU93707.1"/>
    </source>
</evidence>
<evidence type="ECO:0000313" key="5">
    <source>
        <dbReference type="Proteomes" id="UP000064967"/>
    </source>
</evidence>
<keyword evidence="2 4" id="KW-0808">Transferase</keyword>
<dbReference type="SUPFAM" id="SSF75217">
    <property type="entry name" value="alpha/beta knot"/>
    <property type="match status" value="1"/>
</dbReference>
<organism evidence="4 5">
    <name type="scientific">Labilithrix luteola</name>
    <dbReference type="NCBI Taxonomy" id="1391654"/>
    <lineage>
        <taxon>Bacteria</taxon>
        <taxon>Pseudomonadati</taxon>
        <taxon>Myxococcota</taxon>
        <taxon>Polyangia</taxon>
        <taxon>Polyangiales</taxon>
        <taxon>Labilitrichaceae</taxon>
        <taxon>Labilithrix</taxon>
    </lineage>
</organism>
<dbReference type="Gene3D" id="3.40.1280.10">
    <property type="match status" value="1"/>
</dbReference>
<keyword evidence="5" id="KW-1185">Reference proteome</keyword>
<dbReference type="AlphaFoldDB" id="A0A0K1PJM2"/>
<dbReference type="EMBL" id="CP012333">
    <property type="protein sequence ID" value="AKU93707.1"/>
    <property type="molecule type" value="Genomic_DNA"/>
</dbReference>
<dbReference type="InterPro" id="IPR029026">
    <property type="entry name" value="tRNA_m1G_MTases_N"/>
</dbReference>
<gene>
    <name evidence="4" type="ORF">AKJ09_00371</name>
</gene>
<protein>
    <submittedName>
        <fullName evidence="4">Putative RNA METHYLTRANSFERASE</fullName>
    </submittedName>
</protein>
<dbReference type="InterPro" id="IPR001537">
    <property type="entry name" value="SpoU_MeTrfase"/>
</dbReference>
<feature type="domain" description="tRNA/rRNA methyltransferase SpoU type" evidence="3">
    <location>
        <begin position="26"/>
        <end position="159"/>
    </location>
</feature>
<dbReference type="GO" id="GO:0006396">
    <property type="term" value="P:RNA processing"/>
    <property type="evidence" value="ECO:0007669"/>
    <property type="project" value="InterPro"/>
</dbReference>
<keyword evidence="1 4" id="KW-0489">Methyltransferase</keyword>
<dbReference type="Proteomes" id="UP000064967">
    <property type="component" value="Chromosome"/>
</dbReference>
<evidence type="ECO:0000256" key="2">
    <source>
        <dbReference type="ARBA" id="ARBA00022679"/>
    </source>
</evidence>
<dbReference type="GO" id="GO:0008173">
    <property type="term" value="F:RNA methyltransferase activity"/>
    <property type="evidence" value="ECO:0007669"/>
    <property type="project" value="InterPro"/>
</dbReference>
<name>A0A0K1PJM2_9BACT</name>
<dbReference type="GO" id="GO:0005829">
    <property type="term" value="C:cytosol"/>
    <property type="evidence" value="ECO:0007669"/>
    <property type="project" value="TreeGrafter"/>
</dbReference>
<dbReference type="GO" id="GO:0032259">
    <property type="term" value="P:methylation"/>
    <property type="evidence" value="ECO:0007669"/>
    <property type="project" value="UniProtKB-KW"/>
</dbReference>
<dbReference type="KEGG" id="llu:AKJ09_00371"/>
<evidence type="ECO:0000259" key="3">
    <source>
        <dbReference type="Pfam" id="PF00588"/>
    </source>
</evidence>
<dbReference type="PANTHER" id="PTHR46429">
    <property type="entry name" value="23S RRNA (GUANOSINE-2'-O-)-METHYLTRANSFERASE RLMB"/>
    <property type="match status" value="1"/>
</dbReference>